<dbReference type="EMBL" id="JYDL01000049">
    <property type="protein sequence ID" value="KRX20420.1"/>
    <property type="molecule type" value="Genomic_DNA"/>
</dbReference>
<name>A0A0V0S169_9BILA</name>
<organism evidence="2 3">
    <name type="scientific">Trichinella nelsoni</name>
    <dbReference type="NCBI Taxonomy" id="6336"/>
    <lineage>
        <taxon>Eukaryota</taxon>
        <taxon>Metazoa</taxon>
        <taxon>Ecdysozoa</taxon>
        <taxon>Nematoda</taxon>
        <taxon>Enoplea</taxon>
        <taxon>Dorylaimia</taxon>
        <taxon>Trichinellida</taxon>
        <taxon>Trichinellidae</taxon>
        <taxon>Trichinella</taxon>
    </lineage>
</organism>
<feature type="transmembrane region" description="Helical" evidence="1">
    <location>
        <begin position="152"/>
        <end position="176"/>
    </location>
</feature>
<keyword evidence="3" id="KW-1185">Reference proteome</keyword>
<dbReference type="AlphaFoldDB" id="A0A0V0S169"/>
<keyword evidence="1" id="KW-0812">Transmembrane</keyword>
<evidence type="ECO:0000313" key="3">
    <source>
        <dbReference type="Proteomes" id="UP000054630"/>
    </source>
</evidence>
<evidence type="ECO:0000256" key="1">
    <source>
        <dbReference type="SAM" id="Phobius"/>
    </source>
</evidence>
<gene>
    <name evidence="2" type="ORF">T07_4701</name>
</gene>
<evidence type="ECO:0000313" key="2">
    <source>
        <dbReference type="EMBL" id="KRX20420.1"/>
    </source>
</evidence>
<accession>A0A0V0S169</accession>
<keyword evidence="1" id="KW-0472">Membrane</keyword>
<comment type="caution">
    <text evidence="2">The sequence shown here is derived from an EMBL/GenBank/DDBJ whole genome shotgun (WGS) entry which is preliminary data.</text>
</comment>
<reference evidence="2 3" key="1">
    <citation type="submission" date="2015-01" db="EMBL/GenBank/DDBJ databases">
        <title>Evolution of Trichinella species and genotypes.</title>
        <authorList>
            <person name="Korhonen P.K."/>
            <person name="Edoardo P."/>
            <person name="Giuseppe L.R."/>
            <person name="Gasser R.B."/>
        </authorList>
    </citation>
    <scope>NUCLEOTIDE SEQUENCE [LARGE SCALE GENOMIC DNA]</scope>
    <source>
        <strain evidence="2">ISS37</strain>
    </source>
</reference>
<feature type="transmembrane region" description="Helical" evidence="1">
    <location>
        <begin position="122"/>
        <end position="140"/>
    </location>
</feature>
<keyword evidence="1" id="KW-1133">Transmembrane helix</keyword>
<protein>
    <recommendedName>
        <fullName evidence="4">Transmembrane protein</fullName>
    </recommendedName>
</protein>
<evidence type="ECO:0008006" key="4">
    <source>
        <dbReference type="Google" id="ProtNLM"/>
    </source>
</evidence>
<proteinExistence type="predicted"/>
<sequence>MKVDVWKTKAKSRNSKEQIHKKHGLLINKDEKHVNGGSSESTLIFSVMYHRNVNGRSSSDIRALLITSFIGRVSFVNNVWRELKETRSSNWKILWQAILFGVSEKRLHGQIFDETRRDTNPVVINSCVTACILTDALNFVTFVSEGSPSDPAALLIAGTLSFVSEVFRSTLLLLVVKSAS</sequence>
<dbReference type="Proteomes" id="UP000054630">
    <property type="component" value="Unassembled WGS sequence"/>
</dbReference>